<dbReference type="InterPro" id="IPR043129">
    <property type="entry name" value="ATPase_NBD"/>
</dbReference>
<dbReference type="Proteomes" id="UP000018217">
    <property type="component" value="Unassembled WGS sequence"/>
</dbReference>
<dbReference type="AlphaFoldDB" id="V5ZB65"/>
<dbReference type="InterPro" id="IPR024230">
    <property type="entry name" value="GspL_cyto_dom"/>
</dbReference>
<reference evidence="2 3" key="1">
    <citation type="journal article" date="2013" name="Syst. Appl. Microbiol.">
        <title>Phylogenetic position and virulence apparatus of the pear flower necrosis pathogen Erwinia piriflorinigrans CFBP 5888T as assessed by comparative genomics.</title>
        <authorList>
            <person name="Smits T.H."/>
            <person name="Rezzonico F."/>
            <person name="Lopez M.M."/>
            <person name="Blom J."/>
            <person name="Goesmann A."/>
            <person name="Frey J.E."/>
            <person name="Duffy B."/>
        </authorList>
    </citation>
    <scope>NUCLEOTIDE SEQUENCE [LARGE SCALE GENOMIC DNA]</scope>
    <source>
        <strain evidence="3">CFBP5888</strain>
    </source>
</reference>
<organism evidence="2 3">
    <name type="scientific">Erwinia piriflorinigrans CFBP 5888</name>
    <dbReference type="NCBI Taxonomy" id="1161919"/>
    <lineage>
        <taxon>Bacteria</taxon>
        <taxon>Pseudomonadati</taxon>
        <taxon>Pseudomonadota</taxon>
        <taxon>Gammaproteobacteria</taxon>
        <taxon>Enterobacterales</taxon>
        <taxon>Erwiniaceae</taxon>
        <taxon>Erwinia</taxon>
    </lineage>
</organism>
<dbReference type="NCBIfam" id="TIGR01709">
    <property type="entry name" value="typeII_sec_gspL"/>
    <property type="match status" value="1"/>
</dbReference>
<name>V5ZB65_9GAMM</name>
<dbReference type="Pfam" id="PF05134">
    <property type="entry name" value="T2SSL"/>
    <property type="match status" value="1"/>
</dbReference>
<dbReference type="GO" id="GO:0015627">
    <property type="term" value="C:type II protein secretion system complex"/>
    <property type="evidence" value="ECO:0007669"/>
    <property type="project" value="InterPro"/>
</dbReference>
<proteinExistence type="predicted"/>
<dbReference type="InterPro" id="IPR007812">
    <property type="entry name" value="T2SS_protein-GspL"/>
</dbReference>
<dbReference type="RefSeq" id="WP_023656047.1">
    <property type="nucleotide sequence ID" value="NZ_CAHS01000017.1"/>
</dbReference>
<dbReference type="Gene3D" id="3.30.420.380">
    <property type="match status" value="1"/>
</dbReference>
<dbReference type="OrthoDB" id="7011844at2"/>
<dbReference type="STRING" id="1161919.EPIR_2914"/>
<evidence type="ECO:0000313" key="3">
    <source>
        <dbReference type="Proteomes" id="UP000018217"/>
    </source>
</evidence>
<protein>
    <submittedName>
        <fullName evidence="2">Type II secretion system protein outL</fullName>
    </submittedName>
</protein>
<evidence type="ECO:0000313" key="2">
    <source>
        <dbReference type="EMBL" id="CCG88277.1"/>
    </source>
</evidence>
<comment type="caution">
    <text evidence="2">The sequence shown here is derived from an EMBL/GenBank/DDBJ whole genome shotgun (WGS) entry which is preliminary data.</text>
</comment>
<sequence length="355" mass="39998">MAKKTRKNSGIVCFYFSGRPRNRLCWEYRSAGGEYRSGSAEEPIPGEKRDRVWLAIPAEHCLFYRVAGGKMPTEALKWQLEGTALGDVDTLHITVLARTAEENHLVAIEPARLRAAIDAVKRCGFSPDYVLPDVLMLPHGQAFRLDEQWLARTEPFSGVSVAVADLPLLTTHDRTLSERVEEHETRDRLTAEAEKISLPSLLHGCFSPEVNWRNSLRSLTVALFFSGCCLSAIPLYHAWQLNLAADRVREQTLLHYQHYFPQMRPAKPAQALLAHIHQKETHKPTAGLLVLLTECSALLSNIKEIPLQTLEWDAKRQQLSLHFAKVIPADNELVTPEGYQLTRQGNNSITIGRKI</sequence>
<dbReference type="SUPFAM" id="SSF53067">
    <property type="entry name" value="Actin-like ATPase domain"/>
    <property type="match status" value="1"/>
</dbReference>
<dbReference type="GO" id="GO:0015628">
    <property type="term" value="P:protein secretion by the type II secretion system"/>
    <property type="evidence" value="ECO:0007669"/>
    <property type="project" value="InterPro"/>
</dbReference>
<keyword evidence="3" id="KW-1185">Reference proteome</keyword>
<accession>V5ZB65</accession>
<dbReference type="EMBL" id="CAHS01000017">
    <property type="protein sequence ID" value="CCG88277.1"/>
    <property type="molecule type" value="Genomic_DNA"/>
</dbReference>
<gene>
    <name evidence="2" type="primary">outL</name>
    <name evidence="2" type="ORF">EPIR_2914</name>
</gene>
<dbReference type="CDD" id="cd24017">
    <property type="entry name" value="ASKHA_T2SSL_N"/>
    <property type="match status" value="1"/>
</dbReference>
<feature type="domain" description="GspL cytoplasmic actin-ATPase-like" evidence="1">
    <location>
        <begin position="68"/>
        <end position="178"/>
    </location>
</feature>
<dbReference type="GO" id="GO:0009276">
    <property type="term" value="C:Gram-negative-bacterium-type cell wall"/>
    <property type="evidence" value="ECO:0007669"/>
    <property type="project" value="InterPro"/>
</dbReference>
<evidence type="ECO:0000259" key="1">
    <source>
        <dbReference type="Pfam" id="PF05134"/>
    </source>
</evidence>